<name>A0A1H2DPA3_9BACT</name>
<evidence type="ECO:0000313" key="2">
    <source>
        <dbReference type="EMBL" id="SDT84604.1"/>
    </source>
</evidence>
<sequence length="290" mass="32067">MKLKIFGYFIFIAVCLLFSLYVHFPGKTAAKYIEQMLSQIHPGVTLRIDTLNPCFPPGLKADAVQIHYAGVPIATLDNSRLFFDLTTFWGNPVTGTFKANVLDGALSVFMRLSKETKGDAGVEAVLDNFKLEDIRLGELLSDGQLSGILNGTLTAVFEQGNILQNKGDLNFADLVLQFPEALFSVETYSFSSGKLKFSMSEDHLVKVENCSLTGRQIDLHLSGIISMAKIFQNSRLNLKTKIVLYPLFFMNAGDEMPVDVSRTDSDNAFIHLRIGGTIQYPIITIDPGIK</sequence>
<proteinExistence type="predicted"/>
<gene>
    <name evidence="2" type="ORF">SAMN04487931_101320</name>
</gene>
<dbReference type="EMBL" id="FNLL01000001">
    <property type="protein sequence ID" value="SDT84604.1"/>
    <property type="molecule type" value="Genomic_DNA"/>
</dbReference>
<accession>A0A1H2DPA3</accession>
<keyword evidence="3" id="KW-1185">Reference proteome</keyword>
<reference evidence="3" key="1">
    <citation type="submission" date="2016-10" db="EMBL/GenBank/DDBJ databases">
        <authorList>
            <person name="Varghese N."/>
            <person name="Submissions S."/>
        </authorList>
    </citation>
    <scope>NUCLEOTIDE SEQUENCE [LARGE SCALE GENOMIC DNA]</scope>
    <source>
        <strain evidence="3">DSM 3384</strain>
    </source>
</reference>
<evidence type="ECO:0000256" key="1">
    <source>
        <dbReference type="SAM" id="Phobius"/>
    </source>
</evidence>
<feature type="transmembrane region" description="Helical" evidence="1">
    <location>
        <begin position="6"/>
        <end position="24"/>
    </location>
</feature>
<dbReference type="InterPro" id="IPR030925">
    <property type="entry name" value="T2SS_GspN_Lepto"/>
</dbReference>
<dbReference type="Proteomes" id="UP000199608">
    <property type="component" value="Unassembled WGS sequence"/>
</dbReference>
<keyword evidence="1" id="KW-0812">Transmembrane</keyword>
<keyword evidence="1" id="KW-0472">Membrane</keyword>
<dbReference type="AlphaFoldDB" id="A0A1H2DPA3"/>
<organism evidence="2 3">
    <name type="scientific">Desulfobacula phenolica</name>
    <dbReference type="NCBI Taxonomy" id="90732"/>
    <lineage>
        <taxon>Bacteria</taxon>
        <taxon>Pseudomonadati</taxon>
        <taxon>Thermodesulfobacteriota</taxon>
        <taxon>Desulfobacteria</taxon>
        <taxon>Desulfobacterales</taxon>
        <taxon>Desulfobacteraceae</taxon>
        <taxon>Desulfobacula</taxon>
    </lineage>
</organism>
<dbReference type="RefSeq" id="WP_092229772.1">
    <property type="nucleotide sequence ID" value="NZ_FNLL01000001.1"/>
</dbReference>
<keyword evidence="1" id="KW-1133">Transmembrane helix</keyword>
<protein>
    <submittedName>
        <fullName evidence="2">Type II secretion system protein N</fullName>
    </submittedName>
</protein>
<evidence type="ECO:0000313" key="3">
    <source>
        <dbReference type="Proteomes" id="UP000199608"/>
    </source>
</evidence>
<dbReference type="NCBIfam" id="TIGR04411">
    <property type="entry name" value="T2SS_GspN_Lepto"/>
    <property type="match status" value="1"/>
</dbReference>